<name>A0A401TDC8_CHIPU</name>
<dbReference type="Pfam" id="PF21549">
    <property type="entry name" value="PRDM2_PR"/>
    <property type="match status" value="1"/>
</dbReference>
<sequence>MGSVLPSEALALRGGFKPHGFSLAEMITSDILHSFLYGRWRNVLGEQLFEDRGNNGAQKIAFTAEALAQSFTGEVQKLSSLVLPSEVIIAQSSIPGEGLGIFSKTWIKPGTEMGPYTGRVISPEHVDLFKNNNLMWE</sequence>
<reference evidence="2 3" key="1">
    <citation type="journal article" date="2018" name="Nat. Ecol. Evol.">
        <title>Shark genomes provide insights into elasmobranch evolution and the origin of vertebrates.</title>
        <authorList>
            <person name="Hara Y"/>
            <person name="Yamaguchi K"/>
            <person name="Onimaru K"/>
            <person name="Kadota M"/>
            <person name="Koyanagi M"/>
            <person name="Keeley SD"/>
            <person name="Tatsumi K"/>
            <person name="Tanaka K"/>
            <person name="Motone F"/>
            <person name="Kageyama Y"/>
            <person name="Nozu R"/>
            <person name="Adachi N"/>
            <person name="Nishimura O"/>
            <person name="Nakagawa R"/>
            <person name="Tanegashima C"/>
            <person name="Kiyatake I"/>
            <person name="Matsumoto R"/>
            <person name="Murakumo K"/>
            <person name="Nishida K"/>
            <person name="Terakita A"/>
            <person name="Kuratani S"/>
            <person name="Sato K"/>
            <person name="Hyodo S Kuraku.S."/>
        </authorList>
    </citation>
    <scope>NUCLEOTIDE SEQUENCE [LARGE SCALE GENOMIC DNA]</scope>
</reference>
<evidence type="ECO:0000259" key="1">
    <source>
        <dbReference type="Pfam" id="PF21549"/>
    </source>
</evidence>
<keyword evidence="3" id="KW-1185">Reference proteome</keyword>
<dbReference type="Gene3D" id="2.170.270.10">
    <property type="entry name" value="SET domain"/>
    <property type="match status" value="1"/>
</dbReference>
<feature type="non-terminal residue" evidence="2">
    <location>
        <position position="137"/>
    </location>
</feature>
<comment type="caution">
    <text evidence="2">The sequence shown here is derived from an EMBL/GenBank/DDBJ whole genome shotgun (WGS) entry which is preliminary data.</text>
</comment>
<evidence type="ECO:0000313" key="2">
    <source>
        <dbReference type="EMBL" id="GCC40666.1"/>
    </source>
</evidence>
<dbReference type="AlphaFoldDB" id="A0A401TDC8"/>
<dbReference type="STRING" id="137246.A0A401TDC8"/>
<evidence type="ECO:0000313" key="3">
    <source>
        <dbReference type="Proteomes" id="UP000287033"/>
    </source>
</evidence>
<feature type="domain" description="SET" evidence="1">
    <location>
        <begin position="88"/>
        <end position="137"/>
    </location>
</feature>
<proteinExistence type="predicted"/>
<dbReference type="OrthoDB" id="8117402at2759"/>
<dbReference type="EMBL" id="BEZZ01040172">
    <property type="protein sequence ID" value="GCC40666.1"/>
    <property type="molecule type" value="Genomic_DNA"/>
</dbReference>
<protein>
    <recommendedName>
        <fullName evidence="1">SET domain-containing protein</fullName>
    </recommendedName>
</protein>
<organism evidence="2 3">
    <name type="scientific">Chiloscyllium punctatum</name>
    <name type="common">Brownbanded bambooshark</name>
    <name type="synonym">Hemiscyllium punctatum</name>
    <dbReference type="NCBI Taxonomy" id="137246"/>
    <lineage>
        <taxon>Eukaryota</taxon>
        <taxon>Metazoa</taxon>
        <taxon>Chordata</taxon>
        <taxon>Craniata</taxon>
        <taxon>Vertebrata</taxon>
        <taxon>Chondrichthyes</taxon>
        <taxon>Elasmobranchii</taxon>
        <taxon>Galeomorphii</taxon>
        <taxon>Galeoidea</taxon>
        <taxon>Orectolobiformes</taxon>
        <taxon>Hemiscylliidae</taxon>
        <taxon>Chiloscyllium</taxon>
    </lineage>
</organism>
<dbReference type="Proteomes" id="UP000287033">
    <property type="component" value="Unassembled WGS sequence"/>
</dbReference>
<accession>A0A401TDC8</accession>
<dbReference type="InterPro" id="IPR001214">
    <property type="entry name" value="SET_dom"/>
</dbReference>
<gene>
    <name evidence="2" type="ORF">chiPu_0024466</name>
</gene>
<dbReference type="SUPFAM" id="SSF82199">
    <property type="entry name" value="SET domain"/>
    <property type="match status" value="1"/>
</dbReference>
<dbReference type="InterPro" id="IPR046341">
    <property type="entry name" value="SET_dom_sf"/>
</dbReference>